<sequence length="81" mass="9612">MEEFPFELNGRIWMEIGGEKVLGHGWVELLERIQASGSIRNYTLVEGYPEEGRNYFLNLMYNYQISYRVYLWSSKLKRNAG</sequence>
<dbReference type="Gene3D" id="1.10.10.10">
    <property type="entry name" value="Winged helix-like DNA-binding domain superfamily/Winged helix DNA-binding domain"/>
    <property type="match status" value="1"/>
</dbReference>
<evidence type="ECO:0000313" key="1">
    <source>
        <dbReference type="EMBL" id="EHQ30607.1"/>
    </source>
</evidence>
<dbReference type="STRING" id="714943.Mucpa_6554"/>
<keyword evidence="2" id="KW-1185">Reference proteome</keyword>
<reference evidence="1" key="1">
    <citation type="submission" date="2011-09" db="EMBL/GenBank/DDBJ databases">
        <title>The permanent draft genome of Mucilaginibacter paludis DSM 18603.</title>
        <authorList>
            <consortium name="US DOE Joint Genome Institute (JGI-PGF)"/>
            <person name="Lucas S."/>
            <person name="Han J."/>
            <person name="Lapidus A."/>
            <person name="Bruce D."/>
            <person name="Goodwin L."/>
            <person name="Pitluck S."/>
            <person name="Peters L."/>
            <person name="Kyrpides N."/>
            <person name="Mavromatis K."/>
            <person name="Ivanova N."/>
            <person name="Mikhailova N."/>
            <person name="Held B."/>
            <person name="Detter J.C."/>
            <person name="Tapia R."/>
            <person name="Han C."/>
            <person name="Land M."/>
            <person name="Hauser L."/>
            <person name="Markowitz V."/>
            <person name="Cheng J.-F."/>
            <person name="Hugenholtz P."/>
            <person name="Woyke T."/>
            <person name="Wu D."/>
            <person name="Tindall B."/>
            <person name="Brambilla E."/>
            <person name="Klenk H.-P."/>
            <person name="Eisen J.A."/>
        </authorList>
    </citation>
    <scope>NUCLEOTIDE SEQUENCE [LARGE SCALE GENOMIC DNA]</scope>
    <source>
        <strain evidence="1">DSM 18603</strain>
    </source>
</reference>
<name>H1YB81_9SPHI</name>
<dbReference type="RefSeq" id="WP_008512478.1">
    <property type="nucleotide sequence ID" value="NZ_CM001403.1"/>
</dbReference>
<dbReference type="AlphaFoldDB" id="H1YB81"/>
<organism evidence="1 2">
    <name type="scientific">Mucilaginibacter paludis DSM 18603</name>
    <dbReference type="NCBI Taxonomy" id="714943"/>
    <lineage>
        <taxon>Bacteria</taxon>
        <taxon>Pseudomonadati</taxon>
        <taxon>Bacteroidota</taxon>
        <taxon>Sphingobacteriia</taxon>
        <taxon>Sphingobacteriales</taxon>
        <taxon>Sphingobacteriaceae</taxon>
        <taxon>Mucilaginibacter</taxon>
    </lineage>
</organism>
<dbReference type="EMBL" id="CM001403">
    <property type="protein sequence ID" value="EHQ30607.1"/>
    <property type="molecule type" value="Genomic_DNA"/>
</dbReference>
<dbReference type="HOGENOM" id="CLU_2570063_0_0_10"/>
<dbReference type="Proteomes" id="UP000002774">
    <property type="component" value="Chromosome"/>
</dbReference>
<evidence type="ECO:0000313" key="2">
    <source>
        <dbReference type="Proteomes" id="UP000002774"/>
    </source>
</evidence>
<proteinExistence type="predicted"/>
<accession>H1YB81</accession>
<dbReference type="InterPro" id="IPR036388">
    <property type="entry name" value="WH-like_DNA-bd_sf"/>
</dbReference>
<protein>
    <submittedName>
        <fullName evidence="1">Uncharacterized protein</fullName>
    </submittedName>
</protein>
<gene>
    <name evidence="1" type="ORF">Mucpa_6554</name>
</gene>